<proteinExistence type="predicted"/>
<reference evidence="1" key="1">
    <citation type="journal article" date="2015" name="Nature">
        <title>Complex archaea that bridge the gap between prokaryotes and eukaryotes.</title>
        <authorList>
            <person name="Spang A."/>
            <person name="Saw J.H."/>
            <person name="Jorgensen S.L."/>
            <person name="Zaremba-Niedzwiedzka K."/>
            <person name="Martijn J."/>
            <person name="Lind A.E."/>
            <person name="van Eijk R."/>
            <person name="Schleper C."/>
            <person name="Guy L."/>
            <person name="Ettema T.J."/>
        </authorList>
    </citation>
    <scope>NUCLEOTIDE SEQUENCE</scope>
</reference>
<protein>
    <submittedName>
        <fullName evidence="1">Uncharacterized protein</fullName>
    </submittedName>
</protein>
<evidence type="ECO:0000313" key="1">
    <source>
        <dbReference type="EMBL" id="KKN14816.1"/>
    </source>
</evidence>
<comment type="caution">
    <text evidence="1">The sequence shown here is derived from an EMBL/GenBank/DDBJ whole genome shotgun (WGS) entry which is preliminary data.</text>
</comment>
<gene>
    <name evidence="1" type="ORF">LCGC14_0992250</name>
</gene>
<dbReference type="EMBL" id="LAZR01003779">
    <property type="protein sequence ID" value="KKN14816.1"/>
    <property type="molecule type" value="Genomic_DNA"/>
</dbReference>
<dbReference type="AlphaFoldDB" id="A0A0F9QNX1"/>
<name>A0A0F9QNX1_9ZZZZ</name>
<accession>A0A0F9QNX1</accession>
<sequence>MKIKVVKTVGETLVEVETIERKPFNKGFFGNFVPHYCRYKNEVYAIQGSIDYAYMHGFNNDASIIVKN</sequence>
<organism evidence="1">
    <name type="scientific">marine sediment metagenome</name>
    <dbReference type="NCBI Taxonomy" id="412755"/>
    <lineage>
        <taxon>unclassified sequences</taxon>
        <taxon>metagenomes</taxon>
        <taxon>ecological metagenomes</taxon>
    </lineage>
</organism>